<comment type="caution">
    <text evidence="1">The sequence shown here is derived from an EMBL/GenBank/DDBJ whole genome shotgun (WGS) entry which is preliminary data.</text>
</comment>
<sequence length="98" mass="11856">WVEKKKKKMKKKIETIKILSKQLKEPERDFEGKEIHLEGSDLVMLSQLKENRYAMKKMQEFFKVSRFNPKYFENRLTLKKAKQLARYNEADYNRPSGV</sequence>
<proteinExistence type="predicted"/>
<organism evidence="1">
    <name type="scientific">marine sediment metagenome</name>
    <dbReference type="NCBI Taxonomy" id="412755"/>
    <lineage>
        <taxon>unclassified sequences</taxon>
        <taxon>metagenomes</taxon>
        <taxon>ecological metagenomes</taxon>
    </lineage>
</organism>
<dbReference type="EMBL" id="LAZR01009562">
    <property type="protein sequence ID" value="KKM71874.1"/>
    <property type="molecule type" value="Genomic_DNA"/>
</dbReference>
<feature type="non-terminal residue" evidence="1">
    <location>
        <position position="1"/>
    </location>
</feature>
<reference evidence="1" key="1">
    <citation type="journal article" date="2015" name="Nature">
        <title>Complex archaea that bridge the gap between prokaryotes and eukaryotes.</title>
        <authorList>
            <person name="Spang A."/>
            <person name="Saw J.H."/>
            <person name="Jorgensen S.L."/>
            <person name="Zaremba-Niedzwiedzka K."/>
            <person name="Martijn J."/>
            <person name="Lind A.E."/>
            <person name="van Eijk R."/>
            <person name="Schleper C."/>
            <person name="Guy L."/>
            <person name="Ettema T.J."/>
        </authorList>
    </citation>
    <scope>NUCLEOTIDE SEQUENCE</scope>
</reference>
<protein>
    <submittedName>
        <fullName evidence="1">Uncharacterized protein</fullName>
    </submittedName>
</protein>
<evidence type="ECO:0000313" key="1">
    <source>
        <dbReference type="EMBL" id="KKM71874.1"/>
    </source>
</evidence>
<accession>A0A0F9JPX0</accession>
<gene>
    <name evidence="1" type="ORF">LCGC14_1426250</name>
</gene>
<dbReference type="AlphaFoldDB" id="A0A0F9JPX0"/>
<name>A0A0F9JPX0_9ZZZZ</name>